<evidence type="ECO:0000256" key="1">
    <source>
        <dbReference type="SAM" id="Coils"/>
    </source>
</evidence>
<gene>
    <name evidence="2" type="ORF">PBRASI_LOCUS8692</name>
</gene>
<dbReference type="Proteomes" id="UP000789739">
    <property type="component" value="Unassembled WGS sequence"/>
</dbReference>
<keyword evidence="3" id="KW-1185">Reference proteome</keyword>
<feature type="coiled-coil region" evidence="1">
    <location>
        <begin position="11"/>
        <end position="48"/>
    </location>
</feature>
<name>A0A9N9D2E3_9GLOM</name>
<dbReference type="OrthoDB" id="421951at2759"/>
<reference evidence="2" key="1">
    <citation type="submission" date="2021-06" db="EMBL/GenBank/DDBJ databases">
        <authorList>
            <person name="Kallberg Y."/>
            <person name="Tangrot J."/>
            <person name="Rosling A."/>
        </authorList>
    </citation>
    <scope>NUCLEOTIDE SEQUENCE</scope>
    <source>
        <strain evidence="2">BR232B</strain>
    </source>
</reference>
<dbReference type="EMBL" id="CAJVPI010001615">
    <property type="protein sequence ID" value="CAG8620732.1"/>
    <property type="molecule type" value="Genomic_DNA"/>
</dbReference>
<accession>A0A9N9D2E3</accession>
<evidence type="ECO:0000313" key="2">
    <source>
        <dbReference type="EMBL" id="CAG8620732.1"/>
    </source>
</evidence>
<feature type="non-terminal residue" evidence="2">
    <location>
        <position position="193"/>
    </location>
</feature>
<comment type="caution">
    <text evidence="2">The sequence shown here is derived from an EMBL/GenBank/DDBJ whole genome shotgun (WGS) entry which is preliminary data.</text>
</comment>
<dbReference type="AlphaFoldDB" id="A0A9N9D2E3"/>
<proteinExistence type="predicted"/>
<evidence type="ECO:0000313" key="3">
    <source>
        <dbReference type="Proteomes" id="UP000789739"/>
    </source>
</evidence>
<protein>
    <submittedName>
        <fullName evidence="2">8446_t:CDS:1</fullName>
    </submittedName>
</protein>
<sequence length="193" mass="22296">ENQTKTGTLCFNCKQKQRKELESELERLQEEQSADKEEMERLKNLIENIVTKGKKYAVRLVVYEPETGAVEEILKTIRFPNWNPLSGYNNLFETQTKINEIKEKLNSEHPILAVSENSSFPLKVIHKFSLPANINPEEHLRPLDIVWRKMADGFNYHAAIYLGNNQVAHISSDSTMLTDEKKLKNKLAARIDD</sequence>
<keyword evidence="1" id="KW-0175">Coiled coil</keyword>
<organism evidence="2 3">
    <name type="scientific">Paraglomus brasilianum</name>
    <dbReference type="NCBI Taxonomy" id="144538"/>
    <lineage>
        <taxon>Eukaryota</taxon>
        <taxon>Fungi</taxon>
        <taxon>Fungi incertae sedis</taxon>
        <taxon>Mucoromycota</taxon>
        <taxon>Glomeromycotina</taxon>
        <taxon>Glomeromycetes</taxon>
        <taxon>Paraglomerales</taxon>
        <taxon>Paraglomeraceae</taxon>
        <taxon>Paraglomus</taxon>
    </lineage>
</organism>